<dbReference type="RefSeq" id="WP_390230199.1">
    <property type="nucleotide sequence ID" value="NZ_JBHSCN010000006.1"/>
</dbReference>
<organism evidence="1 2">
    <name type="scientific">Gryllotalpicola reticulitermitis</name>
    <dbReference type="NCBI Taxonomy" id="1184153"/>
    <lineage>
        <taxon>Bacteria</taxon>
        <taxon>Bacillati</taxon>
        <taxon>Actinomycetota</taxon>
        <taxon>Actinomycetes</taxon>
        <taxon>Micrococcales</taxon>
        <taxon>Microbacteriaceae</taxon>
        <taxon>Gryllotalpicola</taxon>
    </lineage>
</organism>
<gene>
    <name evidence="1" type="ORF">ACFOYW_14205</name>
</gene>
<keyword evidence="2" id="KW-1185">Reference proteome</keyword>
<reference evidence="2" key="1">
    <citation type="journal article" date="2019" name="Int. J. Syst. Evol. Microbiol.">
        <title>The Global Catalogue of Microorganisms (GCM) 10K type strain sequencing project: providing services to taxonomists for standard genome sequencing and annotation.</title>
        <authorList>
            <consortium name="The Broad Institute Genomics Platform"/>
            <consortium name="The Broad Institute Genome Sequencing Center for Infectious Disease"/>
            <person name="Wu L."/>
            <person name="Ma J."/>
        </authorList>
    </citation>
    <scope>NUCLEOTIDE SEQUENCE [LARGE SCALE GENOMIC DNA]</scope>
    <source>
        <strain evidence="2">CGMCC 1.10363</strain>
    </source>
</reference>
<comment type="caution">
    <text evidence="1">The sequence shown here is derived from an EMBL/GenBank/DDBJ whole genome shotgun (WGS) entry which is preliminary data.</text>
</comment>
<proteinExistence type="predicted"/>
<name>A0ABV8Q825_9MICO</name>
<dbReference type="EMBL" id="JBHSCN010000006">
    <property type="protein sequence ID" value="MFC4244526.1"/>
    <property type="molecule type" value="Genomic_DNA"/>
</dbReference>
<accession>A0ABV8Q825</accession>
<evidence type="ECO:0000313" key="1">
    <source>
        <dbReference type="EMBL" id="MFC4244526.1"/>
    </source>
</evidence>
<dbReference type="Proteomes" id="UP001595900">
    <property type="component" value="Unassembled WGS sequence"/>
</dbReference>
<protein>
    <submittedName>
        <fullName evidence="1">Uncharacterized protein</fullName>
    </submittedName>
</protein>
<sequence length="101" mass="10993">MVVRPDGLRIAIILLTSVQGAAETWVHRWAEYVHRRRLDDSGIVVIFGAAESPATPCLGVPGRLRRTVRGLHRLPQLAGAQLRVGAKRGGAGHATVAWRIE</sequence>
<evidence type="ECO:0000313" key="2">
    <source>
        <dbReference type="Proteomes" id="UP001595900"/>
    </source>
</evidence>